<dbReference type="KEGG" id="bmy:BM_BM2933"/>
<dbReference type="GO" id="GO:0009454">
    <property type="term" value="P:aerotaxis"/>
    <property type="evidence" value="ECO:0007669"/>
    <property type="project" value="EnsemblMetazoa"/>
</dbReference>
<evidence type="ECO:0000313" key="17">
    <source>
        <dbReference type="WBParaSite" id="Bm2933.1"/>
    </source>
</evidence>
<dbReference type="InterPro" id="IPR038158">
    <property type="entry name" value="H-NOX_domain_sf"/>
</dbReference>
<keyword evidence="10" id="KW-0342">GTP-binding</keyword>
<organism evidence="15">
    <name type="scientific">Brugia malayi</name>
    <name type="common">Filarial nematode worm</name>
    <dbReference type="NCBI Taxonomy" id="6279"/>
    <lineage>
        <taxon>Eukaryota</taxon>
        <taxon>Metazoa</taxon>
        <taxon>Ecdysozoa</taxon>
        <taxon>Nematoda</taxon>
        <taxon>Chromadorea</taxon>
        <taxon>Rhabditida</taxon>
        <taxon>Spirurina</taxon>
        <taxon>Spiruromorpha</taxon>
        <taxon>Filarioidea</taxon>
        <taxon>Onchocercidae</taxon>
        <taxon>Brugia</taxon>
    </lineage>
</organism>
<evidence type="ECO:0000256" key="2">
    <source>
        <dbReference type="ARBA" id="ARBA00001971"/>
    </source>
</evidence>
<dbReference type="Pfam" id="PF07700">
    <property type="entry name" value="HNOB"/>
    <property type="match status" value="1"/>
</dbReference>
<comment type="subcellular location">
    <subcellularLocation>
        <location evidence="3">Cytoplasm</location>
    </subcellularLocation>
</comment>
<dbReference type="EMBL" id="CAAKNF010000196">
    <property type="protein sequence ID" value="VIO89533.1"/>
    <property type="molecule type" value="Genomic_DNA"/>
</dbReference>
<dbReference type="PROSITE" id="PS50125">
    <property type="entry name" value="GUANYLATE_CYCLASE_2"/>
    <property type="match status" value="1"/>
</dbReference>
<keyword evidence="8" id="KW-0408">Iron</keyword>
<accession>A0A8L7YKT4</accession>
<dbReference type="GO" id="GO:0019826">
    <property type="term" value="F:oxygen sensor activity"/>
    <property type="evidence" value="ECO:0007669"/>
    <property type="project" value="EnsemblMetazoa"/>
</dbReference>
<dbReference type="WBParaSite" id="Bm2933.1">
    <property type="protein sequence ID" value="Bm2933.1"/>
    <property type="gene ID" value="WBGene00223194"/>
</dbReference>
<dbReference type="GO" id="GO:0020037">
    <property type="term" value="F:heme binding"/>
    <property type="evidence" value="ECO:0007669"/>
    <property type="project" value="InterPro"/>
</dbReference>
<keyword evidence="12" id="KW-0141">cGMP biosynthesis</keyword>
<dbReference type="InterPro" id="IPR001054">
    <property type="entry name" value="A/G_cyclase"/>
</dbReference>
<keyword evidence="7" id="KW-0547">Nucleotide-binding</keyword>
<gene>
    <name evidence="15" type="primary">Bm2933</name>
    <name evidence="15" type="ORF">BM_BM2933</name>
</gene>
<dbReference type="Pfam" id="PF00211">
    <property type="entry name" value="Guanylate_cyc"/>
    <property type="match status" value="1"/>
</dbReference>
<evidence type="ECO:0000313" key="15">
    <source>
        <dbReference type="EMBL" id="VIO89533.1"/>
    </source>
</evidence>
<evidence type="ECO:0000256" key="1">
    <source>
        <dbReference type="ARBA" id="ARBA00001436"/>
    </source>
</evidence>
<sequence>MIFEQYGREVWLKILNYCHLKEGEECMLSCYYDDEITMGMARAVSRVLNLSLDEVWEAFGIYFIHFIIKTGWDEILQVLAYDLKGFLNSLDRMYYFADQMAFSMKLRGPLFRCELNNDDSLLLHYYSSRIGFPGIVKGIVREISRRIFGIEIEITIESRLRAHFNSIIKEHIIFSITRKDKNKNSLNCVNPSLTNSLQNAKSNGQCGLSLNEFAIIFPYHICFNRKFQILHCGIFIKKYLPSVRSGVTLLTDIAKLIYPNVPLIYQSLLTFLNSIFVLILNDITDHQIHSYPIVLKGSMTLLSNGHFIYMCSLDVSEIIHLKQRQLYLSDMQLHDATRNIIMINELRLYQIKYTEKLEEKKNNLTKLIEKVAAEKHQSEKLLYELLPPFAVEILRMGETVQAHECTDVTLLFSDVVKFTNICAACAPYDVFNMLNELYTKFDRIAKINDVYKVETIGDAYVVASGVPTQCINHSERILNMAIGMQMEVKSVKRPGTDISLEIRIGIHTGSIFAGIVGFKMPRYCLFGKTVSIARKLESYGVPRKIRVSETAKNSALQTNKFLEFVEGGIIEADFGRVHTYFLEKNGRKTVWDICAHLRQPGQSTDGYYELHETEETSFKKQTPCKITIMRKKRKVGQKPSASQPANANLQGTNICVVI</sequence>
<dbReference type="CDD" id="cd07302">
    <property type="entry name" value="CHD"/>
    <property type="match status" value="1"/>
</dbReference>
<evidence type="ECO:0000256" key="6">
    <source>
        <dbReference type="ARBA" id="ARBA00022617"/>
    </source>
</evidence>
<evidence type="ECO:0000259" key="14">
    <source>
        <dbReference type="PROSITE" id="PS50125"/>
    </source>
</evidence>
<keyword evidence="5" id="KW-0963">Cytoplasm</keyword>
<evidence type="ECO:0000256" key="11">
    <source>
        <dbReference type="ARBA" id="ARBA00023239"/>
    </source>
</evidence>
<dbReference type="GeneID" id="6098126"/>
<dbReference type="Gene3D" id="6.10.250.780">
    <property type="match status" value="1"/>
</dbReference>
<dbReference type="Gene3D" id="3.30.450.260">
    <property type="entry name" value="Haem NO binding associated domain"/>
    <property type="match status" value="1"/>
</dbReference>
<dbReference type="RefSeq" id="XP_042931602.1">
    <property type="nucleotide sequence ID" value="XM_043075668.1"/>
</dbReference>
<dbReference type="InterPro" id="IPR011645">
    <property type="entry name" value="HNOB_dom_associated"/>
</dbReference>
<keyword evidence="9 13" id="KW-0175">Coiled coil</keyword>
<keyword evidence="6" id="KW-0479">Metal-binding</keyword>
<dbReference type="GO" id="GO:0008074">
    <property type="term" value="C:guanylate cyclase complex, soluble"/>
    <property type="evidence" value="ECO:0007669"/>
    <property type="project" value="TreeGrafter"/>
</dbReference>
<dbReference type="GO" id="GO:0070025">
    <property type="term" value="F:carbon monoxide binding"/>
    <property type="evidence" value="ECO:0007669"/>
    <property type="project" value="EnsemblMetazoa"/>
</dbReference>
<accession>A0A4E9EYK1</accession>
<keyword evidence="16" id="KW-1185">Reference proteome</keyword>
<dbReference type="CTD" id="6098126"/>
<evidence type="ECO:0000256" key="5">
    <source>
        <dbReference type="ARBA" id="ARBA00022490"/>
    </source>
</evidence>
<comment type="catalytic activity">
    <reaction evidence="1">
        <text>GTP = 3',5'-cyclic GMP + diphosphate</text>
        <dbReference type="Rhea" id="RHEA:13665"/>
        <dbReference type="ChEBI" id="CHEBI:33019"/>
        <dbReference type="ChEBI" id="CHEBI:37565"/>
        <dbReference type="ChEBI" id="CHEBI:57746"/>
        <dbReference type="EC" id="4.6.1.2"/>
    </reaction>
</comment>
<dbReference type="SUPFAM" id="SSF55073">
    <property type="entry name" value="Nucleotide cyclase"/>
    <property type="match status" value="1"/>
</dbReference>
<dbReference type="InterPro" id="IPR042463">
    <property type="entry name" value="HNOB_dom_associated_sf"/>
</dbReference>
<dbReference type="SMART" id="SM00044">
    <property type="entry name" value="CYCc"/>
    <property type="match status" value="1"/>
</dbReference>
<dbReference type="Gene3D" id="3.90.1520.10">
    <property type="entry name" value="H-NOX domain"/>
    <property type="match status" value="1"/>
</dbReference>
<evidence type="ECO:0000313" key="16">
    <source>
        <dbReference type="Proteomes" id="UP000006672"/>
    </source>
</evidence>
<dbReference type="GO" id="GO:0030425">
    <property type="term" value="C:dendrite"/>
    <property type="evidence" value="ECO:0007669"/>
    <property type="project" value="EnsemblMetazoa"/>
</dbReference>
<feature type="coiled-coil region" evidence="13">
    <location>
        <begin position="350"/>
        <end position="377"/>
    </location>
</feature>
<dbReference type="GO" id="GO:0004383">
    <property type="term" value="F:guanylate cyclase activity"/>
    <property type="evidence" value="ECO:0007669"/>
    <property type="project" value="UniProtKB-EC"/>
</dbReference>
<dbReference type="GO" id="GO:0019825">
    <property type="term" value="F:oxygen binding"/>
    <property type="evidence" value="ECO:0007669"/>
    <property type="project" value="EnsemblMetazoa"/>
</dbReference>
<dbReference type="GO" id="GO:0050829">
    <property type="term" value="P:defense response to Gram-negative bacterium"/>
    <property type="evidence" value="ECO:0007669"/>
    <property type="project" value="EnsemblMetazoa"/>
</dbReference>
<dbReference type="GO" id="GO:0055093">
    <property type="term" value="P:response to hyperoxia"/>
    <property type="evidence" value="ECO:0007669"/>
    <property type="project" value="EnsemblMetazoa"/>
</dbReference>
<name>A0A4E9EYK1_BRUMA</name>
<dbReference type="GO" id="GO:0070026">
    <property type="term" value="F:nitric oxide binding"/>
    <property type="evidence" value="ECO:0007669"/>
    <property type="project" value="EnsemblMetazoa"/>
</dbReference>
<dbReference type="OrthoDB" id="6127067at2759"/>
<dbReference type="EC" id="4.6.1.2" evidence="4"/>
<evidence type="ECO:0000256" key="13">
    <source>
        <dbReference type="SAM" id="Coils"/>
    </source>
</evidence>
<evidence type="ECO:0000256" key="9">
    <source>
        <dbReference type="ARBA" id="ARBA00023054"/>
    </source>
</evidence>
<proteinExistence type="predicted"/>
<dbReference type="SUPFAM" id="SSF111126">
    <property type="entry name" value="Ligand-binding domain in the NO signalling and Golgi transport"/>
    <property type="match status" value="1"/>
</dbReference>
<dbReference type="GO" id="GO:0005525">
    <property type="term" value="F:GTP binding"/>
    <property type="evidence" value="ECO:0007669"/>
    <property type="project" value="UniProtKB-KW"/>
</dbReference>
<dbReference type="PANTHER" id="PTHR45655:SF13">
    <property type="entry name" value="SOLUBLE GUANYLATE CYCLASE GCY-32-RELATED"/>
    <property type="match status" value="1"/>
</dbReference>
<dbReference type="InterPro" id="IPR024096">
    <property type="entry name" value="NO_sig/Golgi_transp_ligand-bd"/>
</dbReference>
<dbReference type="InterPro" id="IPR029787">
    <property type="entry name" value="Nucleotide_cyclase"/>
</dbReference>
<feature type="domain" description="Guanylate cyclase" evidence="14">
    <location>
        <begin position="409"/>
        <end position="537"/>
    </location>
</feature>
<keyword evidence="6" id="KW-0349">Heme</keyword>
<dbReference type="InterPro" id="IPR011644">
    <property type="entry name" value="Heme_NO-bd"/>
</dbReference>
<dbReference type="Pfam" id="PF07701">
    <property type="entry name" value="HNOBA"/>
    <property type="match status" value="1"/>
</dbReference>
<comment type="cofactor">
    <cofactor evidence="2">
        <name>heme</name>
        <dbReference type="ChEBI" id="CHEBI:30413"/>
    </cofactor>
</comment>
<dbReference type="AlphaFoldDB" id="A0A4E9EYK1"/>
<protein>
    <recommendedName>
        <fullName evidence="4">guanylate cyclase</fullName>
        <ecNumber evidence="4">4.6.1.2</ecNumber>
    </recommendedName>
</protein>
<dbReference type="GO" id="GO:0043025">
    <property type="term" value="C:neuronal cell body"/>
    <property type="evidence" value="ECO:0007669"/>
    <property type="project" value="EnsemblMetazoa"/>
</dbReference>
<dbReference type="Proteomes" id="UP000006672">
    <property type="component" value="Unassembled WGS sequence"/>
</dbReference>
<evidence type="ECO:0000256" key="8">
    <source>
        <dbReference type="ARBA" id="ARBA00023004"/>
    </source>
</evidence>
<reference evidence="15" key="2">
    <citation type="submission" date="2019-04" db="EMBL/GenBank/DDBJ databases">
        <authorList>
            <person name="Howe K."/>
            <person name="Paulini M."/>
            <person name="Williams G."/>
        </authorList>
    </citation>
    <scope>NUCLEOTIDE SEQUENCE [LARGE SCALE GENOMIC DNA]</scope>
    <source>
        <strain evidence="15">FR3</strain>
    </source>
</reference>
<dbReference type="GO" id="GO:0019934">
    <property type="term" value="P:cGMP-mediated signaling"/>
    <property type="evidence" value="ECO:0007669"/>
    <property type="project" value="EnsemblMetazoa"/>
</dbReference>
<reference evidence="17" key="3">
    <citation type="submission" date="2022-04" db="UniProtKB">
        <authorList>
            <consortium name="WormBaseParasite"/>
        </authorList>
    </citation>
    <scope>IDENTIFICATION</scope>
</reference>
<evidence type="ECO:0000256" key="3">
    <source>
        <dbReference type="ARBA" id="ARBA00004496"/>
    </source>
</evidence>
<keyword evidence="11" id="KW-0456">Lyase</keyword>
<evidence type="ECO:0000256" key="4">
    <source>
        <dbReference type="ARBA" id="ARBA00012202"/>
    </source>
</evidence>
<reference evidence="16" key="1">
    <citation type="journal article" date="2007" name="Science">
        <title>Draft genome of the filarial nematode parasite Brugia malayi.</title>
        <authorList>
            <person name="Ghedin E."/>
            <person name="Wang S."/>
            <person name="Spiro D."/>
            <person name="Caler E."/>
            <person name="Zhao Q."/>
            <person name="Crabtree J."/>
            <person name="Allen J.E."/>
            <person name="Delcher A.L."/>
            <person name="Guiliano D.B."/>
            <person name="Miranda-Saavedra D."/>
            <person name="Angiuoli S.V."/>
            <person name="Creasy T."/>
            <person name="Amedeo P."/>
            <person name="Haas B."/>
            <person name="El-Sayed N.M."/>
            <person name="Wortman J.R."/>
            <person name="Feldblyum T."/>
            <person name="Tallon L."/>
            <person name="Schatz M."/>
            <person name="Shumway M."/>
            <person name="Koo H."/>
            <person name="Salzberg S.L."/>
            <person name="Schobel S."/>
            <person name="Pertea M."/>
            <person name="Pop M."/>
            <person name="White O."/>
            <person name="Barton G.J."/>
            <person name="Carlow C.K."/>
            <person name="Crawford M.J."/>
            <person name="Daub J."/>
            <person name="Dimmic M.W."/>
            <person name="Estes C.F."/>
            <person name="Foster J.M."/>
            <person name="Ganatra M."/>
            <person name="Gregory W.F."/>
            <person name="Johnson N.M."/>
            <person name="Jin J."/>
            <person name="Komuniecki R."/>
            <person name="Korf I."/>
            <person name="Kumar S."/>
            <person name="Laney S."/>
            <person name="Li B.W."/>
            <person name="Li W."/>
            <person name="Lindblom T.H."/>
            <person name="Lustigman S."/>
            <person name="Ma D."/>
            <person name="Maina C.V."/>
            <person name="Martin D.M."/>
            <person name="McCarter J.P."/>
            <person name="McReynolds L."/>
            <person name="Mitreva M."/>
            <person name="Nutman T.B."/>
            <person name="Parkinson J."/>
            <person name="Peregrin-Alvarez J.M."/>
            <person name="Poole C."/>
            <person name="Ren Q."/>
            <person name="Saunders L."/>
            <person name="Sluder A.E."/>
            <person name="Smith K."/>
            <person name="Stanke M."/>
            <person name="Unnasch T.R."/>
            <person name="Ware J."/>
            <person name="Wei A.D."/>
            <person name="Weil G."/>
            <person name="Williams D.J."/>
            <person name="Zhang Y."/>
            <person name="Williams S.A."/>
            <person name="Fraser-Liggett C."/>
            <person name="Slatko B."/>
            <person name="Blaxter M.L."/>
            <person name="Scott A.L."/>
        </authorList>
    </citation>
    <scope>NUCLEOTIDE SEQUENCE</scope>
    <source>
        <strain evidence="16">FR3</strain>
    </source>
</reference>
<evidence type="ECO:0000256" key="7">
    <source>
        <dbReference type="ARBA" id="ARBA00022741"/>
    </source>
</evidence>
<dbReference type="PANTHER" id="PTHR45655">
    <property type="entry name" value="GUANYLATE CYCLASE SOLUBLE SUBUNIT BETA-2"/>
    <property type="match status" value="1"/>
</dbReference>
<dbReference type="FunFam" id="3.30.70.1230:FF:000007">
    <property type="entry name" value="Guanylate cyclase soluble subunit alpha-3"/>
    <property type="match status" value="1"/>
</dbReference>
<evidence type="ECO:0000256" key="10">
    <source>
        <dbReference type="ARBA" id="ARBA00023134"/>
    </source>
</evidence>
<evidence type="ECO:0000256" key="12">
    <source>
        <dbReference type="ARBA" id="ARBA00023293"/>
    </source>
</evidence>
<dbReference type="Gene3D" id="3.30.70.1230">
    <property type="entry name" value="Nucleotide cyclase"/>
    <property type="match status" value="1"/>
</dbReference>